<accession>A0ABW0VLV5</accession>
<feature type="domain" description="Methyltransferase type 11" evidence="1">
    <location>
        <begin position="45"/>
        <end position="134"/>
    </location>
</feature>
<dbReference type="SUPFAM" id="SSF53335">
    <property type="entry name" value="S-adenosyl-L-methionine-dependent methyltransferases"/>
    <property type="match status" value="1"/>
</dbReference>
<dbReference type="Gene3D" id="3.40.50.150">
    <property type="entry name" value="Vaccinia Virus protein VP39"/>
    <property type="match status" value="1"/>
</dbReference>
<dbReference type="Proteomes" id="UP001596066">
    <property type="component" value="Unassembled WGS sequence"/>
</dbReference>
<proteinExistence type="predicted"/>
<dbReference type="Pfam" id="PF08241">
    <property type="entry name" value="Methyltransf_11"/>
    <property type="match status" value="1"/>
</dbReference>
<sequence length="248" mass="26934">MGRIAYDAATAASFRQAREIRRDGLRAWEDAVRRHLTPVLGMTVLDIGAGTGAFATAFCDWYGVRVVAVEPAAAMRALIPRRPDVDVRAGHAAALPLEDGSADGAWLSTVTHHVPDLAAAAREIRRVLRPGAPVLIRNAFAGRGERLRIVRWFPETARLLATYPSVEQTCKAFAAAGFTPIALEPVVQRDIASLTELLDRVETLRTADTLMRSLTDEEFARGRRRIAAAVEAGTATDLTSSLDLLVLR</sequence>
<dbReference type="EMBL" id="JBHSOC010000062">
    <property type="protein sequence ID" value="MFC5645091.1"/>
    <property type="molecule type" value="Genomic_DNA"/>
</dbReference>
<dbReference type="InterPro" id="IPR029063">
    <property type="entry name" value="SAM-dependent_MTases_sf"/>
</dbReference>
<dbReference type="InterPro" id="IPR013216">
    <property type="entry name" value="Methyltransf_11"/>
</dbReference>
<dbReference type="EC" id="2.1.1.-" evidence="2"/>
<evidence type="ECO:0000313" key="2">
    <source>
        <dbReference type="EMBL" id="MFC5645091.1"/>
    </source>
</evidence>
<evidence type="ECO:0000313" key="3">
    <source>
        <dbReference type="Proteomes" id="UP001596066"/>
    </source>
</evidence>
<name>A0ABW0VLV5_9ACTN</name>
<comment type="caution">
    <text evidence="2">The sequence shown here is derived from an EMBL/GenBank/DDBJ whole genome shotgun (WGS) entry which is preliminary data.</text>
</comment>
<dbReference type="RefSeq" id="WP_346145414.1">
    <property type="nucleotide sequence ID" value="NZ_BAAAUA010000021.1"/>
</dbReference>
<evidence type="ECO:0000259" key="1">
    <source>
        <dbReference type="Pfam" id="PF08241"/>
    </source>
</evidence>
<organism evidence="2 3">
    <name type="scientific">Kitasatospora cinereorecta</name>
    <dbReference type="NCBI Taxonomy" id="285560"/>
    <lineage>
        <taxon>Bacteria</taxon>
        <taxon>Bacillati</taxon>
        <taxon>Actinomycetota</taxon>
        <taxon>Actinomycetes</taxon>
        <taxon>Kitasatosporales</taxon>
        <taxon>Streptomycetaceae</taxon>
        <taxon>Kitasatospora</taxon>
    </lineage>
</organism>
<protein>
    <submittedName>
        <fullName evidence="2">Class I SAM-dependent methyltransferase</fullName>
        <ecNumber evidence="2">2.1.1.-</ecNumber>
    </submittedName>
</protein>
<dbReference type="GO" id="GO:0032259">
    <property type="term" value="P:methylation"/>
    <property type="evidence" value="ECO:0007669"/>
    <property type="project" value="UniProtKB-KW"/>
</dbReference>
<dbReference type="PANTHER" id="PTHR43591:SF24">
    <property type="entry name" value="2-METHOXY-6-POLYPRENYL-1,4-BENZOQUINOL METHYLASE, MITOCHONDRIAL"/>
    <property type="match status" value="1"/>
</dbReference>
<dbReference type="CDD" id="cd02440">
    <property type="entry name" value="AdoMet_MTases"/>
    <property type="match status" value="1"/>
</dbReference>
<reference evidence="3" key="1">
    <citation type="journal article" date="2019" name="Int. J. Syst. Evol. Microbiol.">
        <title>The Global Catalogue of Microorganisms (GCM) 10K type strain sequencing project: providing services to taxonomists for standard genome sequencing and annotation.</title>
        <authorList>
            <consortium name="The Broad Institute Genomics Platform"/>
            <consortium name="The Broad Institute Genome Sequencing Center for Infectious Disease"/>
            <person name="Wu L."/>
            <person name="Ma J."/>
        </authorList>
    </citation>
    <scope>NUCLEOTIDE SEQUENCE [LARGE SCALE GENOMIC DNA]</scope>
    <source>
        <strain evidence="3">CGMCC 4.1622</strain>
    </source>
</reference>
<keyword evidence="3" id="KW-1185">Reference proteome</keyword>
<dbReference type="PANTHER" id="PTHR43591">
    <property type="entry name" value="METHYLTRANSFERASE"/>
    <property type="match status" value="1"/>
</dbReference>
<keyword evidence="2" id="KW-0808">Transferase</keyword>
<gene>
    <name evidence="2" type="ORF">ACFPZF_27515</name>
</gene>
<keyword evidence="2" id="KW-0489">Methyltransferase</keyword>
<dbReference type="GO" id="GO:0008168">
    <property type="term" value="F:methyltransferase activity"/>
    <property type="evidence" value="ECO:0007669"/>
    <property type="project" value="UniProtKB-KW"/>
</dbReference>